<dbReference type="NCBIfam" id="TIGR01783">
    <property type="entry name" value="TonB-siderophor"/>
    <property type="match status" value="1"/>
</dbReference>
<comment type="subcellular location">
    <subcellularLocation>
        <location evidence="1 14">Cell outer membrane</location>
        <topology evidence="1 14">Multi-pass membrane protein</topology>
    </subcellularLocation>
</comment>
<evidence type="ECO:0000256" key="3">
    <source>
        <dbReference type="ARBA" id="ARBA00022448"/>
    </source>
</evidence>
<dbReference type="GO" id="GO:0044718">
    <property type="term" value="P:siderophore transmembrane transport"/>
    <property type="evidence" value="ECO:0007669"/>
    <property type="project" value="TreeGrafter"/>
</dbReference>
<dbReference type="Gene3D" id="2.170.130.10">
    <property type="entry name" value="TonB-dependent receptor, plug domain"/>
    <property type="match status" value="1"/>
</dbReference>
<dbReference type="AlphaFoldDB" id="A0A4S4B4A9"/>
<dbReference type="PANTHER" id="PTHR30069:SF8">
    <property type="entry name" value="TONB-DEPENDENT SIDEROPHORE RECEPTOR PROTEIN"/>
    <property type="match status" value="1"/>
</dbReference>
<evidence type="ECO:0000256" key="2">
    <source>
        <dbReference type="ARBA" id="ARBA00009810"/>
    </source>
</evidence>
<keyword evidence="5" id="KW-0410">Iron transport</keyword>
<evidence type="ECO:0000256" key="14">
    <source>
        <dbReference type="PROSITE-ProRule" id="PRU01360"/>
    </source>
</evidence>
<dbReference type="Gene3D" id="2.40.170.20">
    <property type="entry name" value="TonB-dependent receptor, beta-barrel domain"/>
    <property type="match status" value="1"/>
</dbReference>
<dbReference type="SUPFAM" id="SSF56935">
    <property type="entry name" value="Porins"/>
    <property type="match status" value="1"/>
</dbReference>
<evidence type="ECO:0000256" key="4">
    <source>
        <dbReference type="ARBA" id="ARBA00022452"/>
    </source>
</evidence>
<comment type="similarity">
    <text evidence="2 14 16">Belongs to the TonB-dependent receptor family.</text>
</comment>
<evidence type="ECO:0000256" key="13">
    <source>
        <dbReference type="ARBA" id="ARBA00023237"/>
    </source>
</evidence>
<evidence type="ECO:0000256" key="12">
    <source>
        <dbReference type="ARBA" id="ARBA00023170"/>
    </source>
</evidence>
<keyword evidence="13 14" id="KW-0998">Cell outer membrane</keyword>
<name>A0A4S4B4A9_9RHOO</name>
<evidence type="ECO:0000259" key="19">
    <source>
        <dbReference type="Pfam" id="PF00593"/>
    </source>
</evidence>
<feature type="domain" description="TonB-dependent receptor-like beta-barrel" evidence="19">
    <location>
        <begin position="275"/>
        <end position="701"/>
    </location>
</feature>
<evidence type="ECO:0000313" key="21">
    <source>
        <dbReference type="EMBL" id="THF66580.1"/>
    </source>
</evidence>
<feature type="signal peptide" evidence="18">
    <location>
        <begin position="1"/>
        <end position="27"/>
    </location>
</feature>
<keyword evidence="6 14" id="KW-0812">Transmembrane</keyword>
<sequence length="735" mass="79441">MSVSALFKLKPLVVAVGSVMLVPGVFAQQATDATLSEVHVLGTAEEMLKQMPGVSVITSEDIEKRPPANDLSEIIRRMPGVNLTGNAASGARGNNRQIDLRGMGPENTLILIDGKPVTSRNSVRMSRNGERDTRGDSNWVPAEEVERIEVIRGPAAARYGNGAAGGVVNIITKGIAKKPTGSVSFYFNQPEDNDEGSTHRVNASLSTPLGEQFGLRVYGSYNKTDADAPDINVGESIGTTAAGREGVKNKDVRALLRWLPIAGQTVDFEAGWSRQGNIYAGDTNVGSSATDPAAGTGTNPASFLGKETNTMTRSTYAITHKGDWSFGKSSVYFQYENTKNDRLGEGAAGSGEGNISTAERFVSELDNYTLNGQLDIPLTLGVNQMLTVGAEWNRQKLDDPRSIQNGVAAGINWPGVVPADQRPTDIDATIVSFFVENNIELSPDFILTPGVRLDRHSEFGNNWSPSLNASYMLTPEITLKGGVARAFKAPNLYQINPHYLYNTMGNGCPVGFTNPCYVLGNADLDPEVSVNKEIGINWMRDGWNAGITYFHNKYDNKITSGMTNLNTSGLVTGSVMRWENATDAVISGYEGNLLVPVARTLNWSTNFTYMQRNKDQYGQPLSIVPKYTVNTTLDWQATDALGLVLAGTFYGEQKPRTSALSTGSALTGDALKPRPSYNLWGISANYRMDRSWRATVGVSNLFDKKLYREGNGSSAGANTYNEPGRAFYAALTASF</sequence>
<keyword evidence="3 14" id="KW-0813">Transport</keyword>
<evidence type="ECO:0000256" key="16">
    <source>
        <dbReference type="RuleBase" id="RU003357"/>
    </source>
</evidence>
<dbReference type="Pfam" id="PF00593">
    <property type="entry name" value="TonB_dep_Rec_b-barrel"/>
    <property type="match status" value="1"/>
</dbReference>
<evidence type="ECO:0000256" key="6">
    <source>
        <dbReference type="ARBA" id="ARBA00022692"/>
    </source>
</evidence>
<dbReference type="GO" id="GO:0038023">
    <property type="term" value="F:signaling receptor activity"/>
    <property type="evidence" value="ECO:0007669"/>
    <property type="project" value="InterPro"/>
</dbReference>
<dbReference type="InterPro" id="IPR000531">
    <property type="entry name" value="Beta-barrel_TonB"/>
</dbReference>
<dbReference type="NCBIfam" id="NF010051">
    <property type="entry name" value="PRK13528.1"/>
    <property type="match status" value="1"/>
</dbReference>
<dbReference type="Pfam" id="PF07715">
    <property type="entry name" value="Plug"/>
    <property type="match status" value="1"/>
</dbReference>
<feature type="domain" description="TonB-dependent receptor plug" evidence="20">
    <location>
        <begin position="53"/>
        <end position="167"/>
    </location>
</feature>
<evidence type="ECO:0000256" key="10">
    <source>
        <dbReference type="ARBA" id="ARBA00023077"/>
    </source>
</evidence>
<dbReference type="InterPro" id="IPR037066">
    <property type="entry name" value="Plug_dom_sf"/>
</dbReference>
<keyword evidence="10 16" id="KW-0798">TonB box</keyword>
<dbReference type="GO" id="GO:0015344">
    <property type="term" value="F:siderophore uptake transmembrane transporter activity"/>
    <property type="evidence" value="ECO:0007669"/>
    <property type="project" value="TreeGrafter"/>
</dbReference>
<accession>A0A4S4B4A9</accession>
<evidence type="ECO:0000256" key="1">
    <source>
        <dbReference type="ARBA" id="ARBA00004571"/>
    </source>
</evidence>
<evidence type="ECO:0000256" key="7">
    <source>
        <dbReference type="ARBA" id="ARBA00022729"/>
    </source>
</evidence>
<dbReference type="InterPro" id="IPR039426">
    <property type="entry name" value="TonB-dep_rcpt-like"/>
</dbReference>
<feature type="region of interest" description="Disordered" evidence="17">
    <location>
        <begin position="286"/>
        <end position="306"/>
    </location>
</feature>
<evidence type="ECO:0000256" key="11">
    <source>
        <dbReference type="ARBA" id="ARBA00023136"/>
    </source>
</evidence>
<evidence type="ECO:0000256" key="18">
    <source>
        <dbReference type="SAM" id="SignalP"/>
    </source>
</evidence>
<protein>
    <submittedName>
        <fullName evidence="21">TonB-dependent siderophore receptor</fullName>
    </submittedName>
</protein>
<dbReference type="PROSITE" id="PS01156">
    <property type="entry name" value="TONB_DEPENDENT_REC_2"/>
    <property type="match status" value="1"/>
</dbReference>
<keyword evidence="8" id="KW-0408">Iron</keyword>
<dbReference type="EMBL" id="SSOC01000002">
    <property type="protein sequence ID" value="THF66580.1"/>
    <property type="molecule type" value="Genomic_DNA"/>
</dbReference>
<dbReference type="PROSITE" id="PS52016">
    <property type="entry name" value="TONB_DEPENDENT_REC_3"/>
    <property type="match status" value="1"/>
</dbReference>
<dbReference type="InterPro" id="IPR036942">
    <property type="entry name" value="Beta-barrel_TonB_sf"/>
</dbReference>
<keyword evidence="11 14" id="KW-0472">Membrane</keyword>
<dbReference type="GO" id="GO:0009279">
    <property type="term" value="C:cell outer membrane"/>
    <property type="evidence" value="ECO:0007669"/>
    <property type="project" value="UniProtKB-SubCell"/>
</dbReference>
<evidence type="ECO:0000259" key="20">
    <source>
        <dbReference type="Pfam" id="PF07715"/>
    </source>
</evidence>
<keyword evidence="12 21" id="KW-0675">Receptor</keyword>
<proteinExistence type="inferred from homology"/>
<gene>
    <name evidence="21" type="ORF">E6C76_07050</name>
</gene>
<dbReference type="PANTHER" id="PTHR30069">
    <property type="entry name" value="TONB-DEPENDENT OUTER MEMBRANE RECEPTOR"/>
    <property type="match status" value="1"/>
</dbReference>
<keyword evidence="22" id="KW-1185">Reference proteome</keyword>
<evidence type="ECO:0000313" key="22">
    <source>
        <dbReference type="Proteomes" id="UP000308430"/>
    </source>
</evidence>
<organism evidence="21 22">
    <name type="scientific">Pseudothauera nasutitermitis</name>
    <dbReference type="NCBI Taxonomy" id="2565930"/>
    <lineage>
        <taxon>Bacteria</taxon>
        <taxon>Pseudomonadati</taxon>
        <taxon>Pseudomonadota</taxon>
        <taxon>Betaproteobacteria</taxon>
        <taxon>Rhodocyclales</taxon>
        <taxon>Zoogloeaceae</taxon>
        <taxon>Pseudothauera</taxon>
    </lineage>
</organism>
<dbReference type="InterPro" id="IPR010105">
    <property type="entry name" value="TonB_sidphr_rcpt"/>
</dbReference>
<reference evidence="21 22" key="1">
    <citation type="submission" date="2019-04" db="EMBL/GenBank/DDBJ databases">
        <title>Azoarcus nasutitermitis sp. nov. isolated from termite nest.</title>
        <authorList>
            <person name="Lin S.-Y."/>
            <person name="Hameed A."/>
            <person name="Hsu Y.-H."/>
            <person name="Young C.-C."/>
        </authorList>
    </citation>
    <scope>NUCLEOTIDE SEQUENCE [LARGE SCALE GENOMIC DNA]</scope>
    <source>
        <strain evidence="21 22">CC-YHH838</strain>
    </source>
</reference>
<evidence type="ECO:0000256" key="5">
    <source>
        <dbReference type="ARBA" id="ARBA00022496"/>
    </source>
</evidence>
<dbReference type="InterPro" id="IPR010917">
    <property type="entry name" value="TonB_rcpt_CS"/>
</dbReference>
<keyword evidence="4 14" id="KW-1134">Transmembrane beta strand</keyword>
<dbReference type="Proteomes" id="UP000308430">
    <property type="component" value="Unassembled WGS sequence"/>
</dbReference>
<evidence type="ECO:0000256" key="9">
    <source>
        <dbReference type="ARBA" id="ARBA00023065"/>
    </source>
</evidence>
<dbReference type="InterPro" id="IPR058134">
    <property type="entry name" value="PirA/FepA/PfeA"/>
</dbReference>
<keyword evidence="7 18" id="KW-0732">Signal</keyword>
<feature type="short sequence motif" description="TonB C-terminal box" evidence="15">
    <location>
        <begin position="718"/>
        <end position="735"/>
    </location>
</feature>
<dbReference type="NCBIfam" id="NF010048">
    <property type="entry name" value="PRK13524.1"/>
    <property type="match status" value="1"/>
</dbReference>
<dbReference type="RefSeq" id="WP_136347521.1">
    <property type="nucleotide sequence ID" value="NZ_SSOC01000002.1"/>
</dbReference>
<evidence type="ECO:0000256" key="8">
    <source>
        <dbReference type="ARBA" id="ARBA00023004"/>
    </source>
</evidence>
<dbReference type="OrthoDB" id="183532at2"/>
<dbReference type="InterPro" id="IPR012910">
    <property type="entry name" value="Plug_dom"/>
</dbReference>
<keyword evidence="9" id="KW-0406">Ion transport</keyword>
<evidence type="ECO:0000256" key="15">
    <source>
        <dbReference type="PROSITE-ProRule" id="PRU10144"/>
    </source>
</evidence>
<feature type="chain" id="PRO_5020959279" evidence="18">
    <location>
        <begin position="28"/>
        <end position="735"/>
    </location>
</feature>
<dbReference type="CDD" id="cd01347">
    <property type="entry name" value="ligand_gated_channel"/>
    <property type="match status" value="1"/>
</dbReference>
<comment type="caution">
    <text evidence="21">The sequence shown here is derived from an EMBL/GenBank/DDBJ whole genome shotgun (WGS) entry which is preliminary data.</text>
</comment>
<evidence type="ECO:0000256" key="17">
    <source>
        <dbReference type="SAM" id="MobiDB-lite"/>
    </source>
</evidence>